<dbReference type="InterPro" id="IPR014710">
    <property type="entry name" value="RmlC-like_jellyroll"/>
</dbReference>
<accession>A0A6G9APJ5</accession>
<evidence type="ECO:0000313" key="2">
    <source>
        <dbReference type="EMBL" id="QIP14195.1"/>
    </source>
</evidence>
<reference evidence="2 3" key="1">
    <citation type="submission" date="2020-03" db="EMBL/GenBank/DDBJ databases">
        <authorList>
            <person name="Kim M.K."/>
        </authorList>
    </citation>
    <scope>NUCLEOTIDE SEQUENCE [LARGE SCALE GENOMIC DNA]</scope>
    <source>
        <strain evidence="2 3">BT328</strain>
    </source>
</reference>
<dbReference type="RefSeq" id="WP_167209996.1">
    <property type="nucleotide sequence ID" value="NZ_CP050063.1"/>
</dbReference>
<evidence type="ECO:0000313" key="3">
    <source>
        <dbReference type="Proteomes" id="UP000501802"/>
    </source>
</evidence>
<feature type="domain" description="Cupin type-2" evidence="1">
    <location>
        <begin position="40"/>
        <end position="105"/>
    </location>
</feature>
<dbReference type="EMBL" id="CP050063">
    <property type="protein sequence ID" value="QIP14195.1"/>
    <property type="molecule type" value="Genomic_DNA"/>
</dbReference>
<proteinExistence type="predicted"/>
<name>A0A6G9APJ5_9BACT</name>
<dbReference type="Pfam" id="PF07883">
    <property type="entry name" value="Cupin_2"/>
    <property type="match status" value="1"/>
</dbReference>
<dbReference type="SUPFAM" id="SSF51182">
    <property type="entry name" value="RmlC-like cupins"/>
    <property type="match status" value="1"/>
</dbReference>
<dbReference type="Proteomes" id="UP000501802">
    <property type="component" value="Chromosome"/>
</dbReference>
<dbReference type="KEGG" id="spib:G8759_17020"/>
<dbReference type="InterPro" id="IPR053146">
    <property type="entry name" value="QDO-like"/>
</dbReference>
<dbReference type="AlphaFoldDB" id="A0A6G9APJ5"/>
<dbReference type="Gene3D" id="2.60.120.10">
    <property type="entry name" value="Jelly Rolls"/>
    <property type="match status" value="1"/>
</dbReference>
<keyword evidence="3" id="KW-1185">Reference proteome</keyword>
<dbReference type="PANTHER" id="PTHR36440:SF1">
    <property type="entry name" value="PUTATIVE (AFU_ORTHOLOGUE AFUA_8G07350)-RELATED"/>
    <property type="match status" value="1"/>
</dbReference>
<dbReference type="InterPro" id="IPR011051">
    <property type="entry name" value="RmlC_Cupin_sf"/>
</dbReference>
<protein>
    <submittedName>
        <fullName evidence="2">Cupin domain-containing protein</fullName>
    </submittedName>
</protein>
<sequence length="158" mass="17585">MLTEQPSFTQANDLRAYNGGFFRVLISPEQTGGSFSIIDITLPKGAEPPRHLHTREDETFYILEGAIRFEIGDQVIDGEVGHAVFAPRNIEHLFTLQTEQARMLTLITPGDFANYFVEFSQPIEHAPTTLEAPKGPPPADVLALLVSRLTERYGARFA</sequence>
<dbReference type="InterPro" id="IPR013096">
    <property type="entry name" value="Cupin_2"/>
</dbReference>
<gene>
    <name evidence="2" type="ORF">G8759_17020</name>
</gene>
<organism evidence="2 3">
    <name type="scientific">Spirosoma aureum</name>
    <dbReference type="NCBI Taxonomy" id="2692134"/>
    <lineage>
        <taxon>Bacteria</taxon>
        <taxon>Pseudomonadati</taxon>
        <taxon>Bacteroidota</taxon>
        <taxon>Cytophagia</taxon>
        <taxon>Cytophagales</taxon>
        <taxon>Cytophagaceae</taxon>
        <taxon>Spirosoma</taxon>
    </lineage>
</organism>
<dbReference type="PANTHER" id="PTHR36440">
    <property type="entry name" value="PUTATIVE (AFU_ORTHOLOGUE AFUA_8G07350)-RELATED"/>
    <property type="match status" value="1"/>
</dbReference>
<evidence type="ECO:0000259" key="1">
    <source>
        <dbReference type="Pfam" id="PF07883"/>
    </source>
</evidence>